<gene>
    <name evidence="4" type="ORF">DI09_142p50</name>
    <name evidence="3" type="ORF">DI09_42p220</name>
</gene>
<organism evidence="4 5">
    <name type="scientific">Mitosporidium daphniae</name>
    <dbReference type="NCBI Taxonomy" id="1485682"/>
    <lineage>
        <taxon>Eukaryota</taxon>
        <taxon>Fungi</taxon>
        <taxon>Fungi incertae sedis</taxon>
        <taxon>Microsporidia</taxon>
        <taxon>Mitosporidium</taxon>
    </lineage>
</organism>
<dbReference type="InterPro" id="IPR001040">
    <property type="entry name" value="TIF_eIF_4E"/>
</dbReference>
<comment type="similarity">
    <text evidence="1">Belongs to the eukaryotic initiation factor 4E family.</text>
</comment>
<feature type="compositionally biased region" description="Polar residues" evidence="2">
    <location>
        <begin position="266"/>
        <end position="275"/>
    </location>
</feature>
<reference evidence="4 5" key="1">
    <citation type="submission" date="2014-04" db="EMBL/GenBank/DDBJ databases">
        <title>A new species of microsporidia sheds light on the evolution of extreme parasitism.</title>
        <authorList>
            <person name="Haag K.L."/>
            <person name="James T.Y."/>
            <person name="Larsson R."/>
            <person name="Schaer T.M."/>
            <person name="Refardt D."/>
            <person name="Pombert J.-F."/>
            <person name="Ebert D."/>
        </authorList>
    </citation>
    <scope>NUCLEOTIDE SEQUENCE [LARGE SCALE GENOMIC DNA]</scope>
    <source>
        <strain evidence="4 5">UGP3</strain>
        <tissue evidence="4">Spores</tissue>
    </source>
</reference>
<accession>A0A098VUN9</accession>
<evidence type="ECO:0000313" key="3">
    <source>
        <dbReference type="EMBL" id="KGG51179.1"/>
    </source>
</evidence>
<dbReference type="SUPFAM" id="SSF55418">
    <property type="entry name" value="eIF4e-like"/>
    <property type="match status" value="1"/>
</dbReference>
<dbReference type="RefSeq" id="XP_013237606.1">
    <property type="nucleotide sequence ID" value="XM_013382152.1"/>
</dbReference>
<evidence type="ECO:0000256" key="2">
    <source>
        <dbReference type="SAM" id="MobiDB-lite"/>
    </source>
</evidence>
<feature type="region of interest" description="Disordered" evidence="2">
    <location>
        <begin position="253"/>
        <end position="275"/>
    </location>
</feature>
<dbReference type="EMBL" id="JMKJ01000047">
    <property type="protein sequence ID" value="KGG52692.1"/>
    <property type="molecule type" value="Genomic_DNA"/>
</dbReference>
<dbReference type="VEuPathDB" id="MicrosporidiaDB:DI09_142p50"/>
<dbReference type="InterPro" id="IPR023398">
    <property type="entry name" value="TIF_eIF4e-like"/>
</dbReference>
<dbReference type="Gene3D" id="3.30.760.10">
    <property type="entry name" value="RNA Cap, Translation Initiation Factor Eif4e"/>
    <property type="match status" value="1"/>
</dbReference>
<sequence>MVYTSSAVTSSSGSMGSSGESLFCGPNAVSNPYSFLQELGSGETSEVPSLCSSTETLSEETPNLSSILNSLQKEKGTDALQLKTKLPYAWVFWYLRPPQGLKSTQLNFESLLKYIGTMQTLQEFWSIYLTLKRPDELSVGTTDYSFFKENIRPVWEDPANQHGGKLVIRLRKNSSVSTRIWELLLLALIGDEFSDLQEHICGVVFSIRPYENFIAIWMPKSDDLPQIQKLSLFGLAPDTLIEYKAHNYAKEGVAPSTARSKASIDAPSSVQANKE</sequence>
<protein>
    <submittedName>
        <fullName evidence="4">Eukaryotic translation initiation factor 4E</fullName>
    </submittedName>
</protein>
<keyword evidence="1" id="KW-0648">Protein biosynthesis</keyword>
<keyword evidence="5" id="KW-1185">Reference proteome</keyword>
<dbReference type="GeneID" id="25259945"/>
<dbReference type="EMBL" id="JMKJ01000366">
    <property type="protein sequence ID" value="KGG51179.1"/>
    <property type="molecule type" value="Genomic_DNA"/>
</dbReference>
<dbReference type="PANTHER" id="PTHR11960:SF18">
    <property type="entry name" value="EUKARYOTIC TRANSLATION INITIATION FACTOR 4E HOMOLOGOUS PROTEIN, ISOFORM B"/>
    <property type="match status" value="1"/>
</dbReference>
<dbReference type="RefSeq" id="XP_013239128.1">
    <property type="nucleotide sequence ID" value="XM_013383674.1"/>
</dbReference>
<dbReference type="AlphaFoldDB" id="A0A098VUN9"/>
<keyword evidence="1" id="KW-0694">RNA-binding</keyword>
<evidence type="ECO:0000256" key="1">
    <source>
        <dbReference type="RuleBase" id="RU004374"/>
    </source>
</evidence>
<dbReference type="PANTHER" id="PTHR11960">
    <property type="entry name" value="EUKARYOTIC TRANSLATION INITIATION FACTOR 4E RELATED"/>
    <property type="match status" value="1"/>
</dbReference>
<dbReference type="HOGENOM" id="CLU_1012233_0_0_1"/>
<keyword evidence="1 4" id="KW-0396">Initiation factor</keyword>
<evidence type="ECO:0000313" key="4">
    <source>
        <dbReference type="EMBL" id="KGG52692.1"/>
    </source>
</evidence>
<name>A0A098VUN9_9MICR</name>
<dbReference type="VEuPathDB" id="MicrosporidiaDB:DI09_42p220"/>
<proteinExistence type="inferred from homology"/>
<dbReference type="OrthoDB" id="590761at2759"/>
<evidence type="ECO:0000313" key="5">
    <source>
        <dbReference type="Proteomes" id="UP000029725"/>
    </source>
</evidence>
<dbReference type="Pfam" id="PF01652">
    <property type="entry name" value="IF4E"/>
    <property type="match status" value="1"/>
</dbReference>
<dbReference type="Proteomes" id="UP000029725">
    <property type="component" value="Unassembled WGS sequence"/>
</dbReference>
<comment type="caution">
    <text evidence="4">The sequence shown here is derived from an EMBL/GenBank/DDBJ whole genome shotgun (WGS) entry which is preliminary data.</text>
</comment>
<dbReference type="GO" id="GO:0003743">
    <property type="term" value="F:translation initiation factor activity"/>
    <property type="evidence" value="ECO:0007669"/>
    <property type="project" value="UniProtKB-KW"/>
</dbReference>
<dbReference type="GO" id="GO:0016281">
    <property type="term" value="C:eukaryotic translation initiation factor 4F complex"/>
    <property type="evidence" value="ECO:0007669"/>
    <property type="project" value="TreeGrafter"/>
</dbReference>
<dbReference type="GO" id="GO:0000340">
    <property type="term" value="F:RNA 7-methylguanosine cap binding"/>
    <property type="evidence" value="ECO:0007669"/>
    <property type="project" value="TreeGrafter"/>
</dbReference>
<dbReference type="GeneID" id="25258422"/>